<feature type="signal peptide" evidence="18">
    <location>
        <begin position="1"/>
        <end position="24"/>
    </location>
</feature>
<dbReference type="EC" id="3.1.1.4" evidence="6 18"/>
<keyword evidence="11 18" id="KW-0732">Signal</keyword>
<keyword evidence="12 18" id="KW-0378">Hydrolase</keyword>
<dbReference type="InterPro" id="IPR036541">
    <property type="entry name" value="PLipase_A1_sf"/>
</dbReference>
<proteinExistence type="inferred from homology"/>
<comment type="similarity">
    <text evidence="3 18">Belongs to the phospholipase A1 family.</text>
</comment>
<feature type="compositionally biased region" description="Low complexity" evidence="19">
    <location>
        <begin position="63"/>
        <end position="84"/>
    </location>
</feature>
<evidence type="ECO:0000313" key="21">
    <source>
        <dbReference type="Proteomes" id="UP000321121"/>
    </source>
</evidence>
<evidence type="ECO:0000256" key="8">
    <source>
        <dbReference type="ARBA" id="ARBA00022452"/>
    </source>
</evidence>
<dbReference type="RefSeq" id="WP_046080119.1">
    <property type="nucleotide sequence ID" value="NZ_BJUS01000031.1"/>
</dbReference>
<name>A0ABQ0U5V1_9GAMM</name>
<feature type="region of interest" description="Disordered" evidence="19">
    <location>
        <begin position="54"/>
        <end position="84"/>
    </location>
</feature>
<comment type="subcellular location">
    <subcellularLocation>
        <location evidence="18">Cell outer membrane</location>
        <topology evidence="18">Multi-pass membrane protein</topology>
    </subcellularLocation>
    <text evidence="18">One of the very few enzymes located there.</text>
</comment>
<dbReference type="Gene3D" id="2.40.230.10">
    <property type="entry name" value="Phospholipase A1"/>
    <property type="match status" value="1"/>
</dbReference>
<keyword evidence="13 18" id="KW-0106">Calcium</keyword>
<keyword evidence="8" id="KW-1134">Transmembrane beta strand</keyword>
<dbReference type="Pfam" id="PF02253">
    <property type="entry name" value="PLA1"/>
    <property type="match status" value="1"/>
</dbReference>
<evidence type="ECO:0000256" key="19">
    <source>
        <dbReference type="SAM" id="MobiDB-lite"/>
    </source>
</evidence>
<evidence type="ECO:0000256" key="10">
    <source>
        <dbReference type="ARBA" id="ARBA00022723"/>
    </source>
</evidence>
<comment type="catalytic activity">
    <reaction evidence="2 18">
        <text>a 1,2-diacyl-sn-glycero-3-phosphocholine + H2O = a 1-acyl-sn-glycero-3-phosphocholine + a fatty acid + H(+)</text>
        <dbReference type="Rhea" id="RHEA:15801"/>
        <dbReference type="ChEBI" id="CHEBI:15377"/>
        <dbReference type="ChEBI" id="CHEBI:15378"/>
        <dbReference type="ChEBI" id="CHEBI:28868"/>
        <dbReference type="ChEBI" id="CHEBI:57643"/>
        <dbReference type="ChEBI" id="CHEBI:58168"/>
        <dbReference type="EC" id="3.1.1.4"/>
    </reaction>
</comment>
<gene>
    <name evidence="20" type="ORF">HHA04nite_24420</name>
</gene>
<evidence type="ECO:0000256" key="7">
    <source>
        <dbReference type="ARBA" id="ARBA00021726"/>
    </source>
</evidence>
<protein>
    <recommendedName>
        <fullName evidence="7 18">Phospholipase A1</fullName>
        <ecNumber evidence="5 18">3.1.1.32</ecNumber>
        <ecNumber evidence="6 18">3.1.1.4</ecNumber>
    </recommendedName>
    <alternativeName>
        <fullName evidence="18">Phosphatidylcholine 1-acylhydrolase</fullName>
    </alternativeName>
</protein>
<dbReference type="EMBL" id="BJUS01000031">
    <property type="protein sequence ID" value="GEK73898.1"/>
    <property type="molecule type" value="Genomic_DNA"/>
</dbReference>
<evidence type="ECO:0000256" key="12">
    <source>
        <dbReference type="ARBA" id="ARBA00022801"/>
    </source>
</evidence>
<evidence type="ECO:0000256" key="18">
    <source>
        <dbReference type="RuleBase" id="RU366027"/>
    </source>
</evidence>
<keyword evidence="17 18" id="KW-0998">Cell outer membrane</keyword>
<dbReference type="PANTHER" id="PTHR40457:SF1">
    <property type="entry name" value="PHOSPHOLIPASE A1"/>
    <property type="match status" value="1"/>
</dbReference>
<evidence type="ECO:0000256" key="9">
    <source>
        <dbReference type="ARBA" id="ARBA00022692"/>
    </source>
</evidence>
<comment type="caution">
    <text evidence="20">The sequence shown here is derived from an EMBL/GenBank/DDBJ whole genome shotgun (WGS) entry which is preliminary data.</text>
</comment>
<evidence type="ECO:0000256" key="6">
    <source>
        <dbReference type="ARBA" id="ARBA00013278"/>
    </source>
</evidence>
<accession>A0ABQ0U5V1</accession>
<evidence type="ECO:0000256" key="5">
    <source>
        <dbReference type="ARBA" id="ARBA00013179"/>
    </source>
</evidence>
<keyword evidence="9" id="KW-0812">Transmembrane</keyword>
<dbReference type="PRINTS" id="PR01486">
    <property type="entry name" value="PHPHLIPASEA1"/>
</dbReference>
<dbReference type="InterPro" id="IPR003187">
    <property type="entry name" value="PLipase_A1"/>
</dbReference>
<keyword evidence="16" id="KW-0472">Membrane</keyword>
<dbReference type="EC" id="3.1.1.32" evidence="5 18"/>
<comment type="function">
    <text evidence="18">Hydrolysis of phosphatidylcholine with phospholipase A2 (EC 3.1.1.4) and phospholipase A1 (EC 3.1.1.32) activities.</text>
</comment>
<feature type="chain" id="PRO_5044976476" description="Phospholipase A1" evidence="18">
    <location>
        <begin position="25"/>
        <end position="355"/>
    </location>
</feature>
<evidence type="ECO:0000256" key="13">
    <source>
        <dbReference type="ARBA" id="ARBA00022837"/>
    </source>
</evidence>
<keyword evidence="15 18" id="KW-0443">Lipid metabolism</keyword>
<evidence type="ECO:0000256" key="14">
    <source>
        <dbReference type="ARBA" id="ARBA00022963"/>
    </source>
</evidence>
<evidence type="ECO:0000256" key="16">
    <source>
        <dbReference type="ARBA" id="ARBA00023136"/>
    </source>
</evidence>
<keyword evidence="14 18" id="KW-0442">Lipid degradation</keyword>
<keyword evidence="21" id="KW-1185">Reference proteome</keyword>
<comment type="catalytic activity">
    <reaction evidence="1 18">
        <text>a 1,2-diacyl-sn-glycero-3-phosphocholine + H2O = a 2-acyl-sn-glycero-3-phosphocholine + a fatty acid + H(+)</text>
        <dbReference type="Rhea" id="RHEA:18689"/>
        <dbReference type="ChEBI" id="CHEBI:15377"/>
        <dbReference type="ChEBI" id="CHEBI:15378"/>
        <dbReference type="ChEBI" id="CHEBI:28868"/>
        <dbReference type="ChEBI" id="CHEBI:57643"/>
        <dbReference type="ChEBI" id="CHEBI:57875"/>
        <dbReference type="EC" id="3.1.1.32"/>
    </reaction>
</comment>
<comment type="subunit">
    <text evidence="4 18">Homodimer; dimerization is reversible, and the dimeric form is the active one.</text>
</comment>
<dbReference type="CDD" id="cd00541">
    <property type="entry name" value="OMPLA"/>
    <property type="match status" value="1"/>
</dbReference>
<reference evidence="20 21" key="1">
    <citation type="submission" date="2019-07" db="EMBL/GenBank/DDBJ databases">
        <title>Whole genome shotgun sequence of Halomonas halophila NBRC 102604.</title>
        <authorList>
            <person name="Hosoyama A."/>
            <person name="Uohara A."/>
            <person name="Ohji S."/>
            <person name="Ichikawa N."/>
        </authorList>
    </citation>
    <scope>NUCLEOTIDE SEQUENCE [LARGE SCALE GENOMIC DNA]</scope>
    <source>
        <strain evidence="20 21">NBRC 102604</strain>
    </source>
</reference>
<evidence type="ECO:0000256" key="15">
    <source>
        <dbReference type="ARBA" id="ARBA00023098"/>
    </source>
</evidence>
<sequence>MASRSIATLLAAALGAGLAGQGQAQTNAAPSDAERQAIRDRIQSLQAEIGELRTRLARPAEEPPQTAPAASAETADTTPPTEAPIGASVAERRLLEEESSDNPFSITAHHRNYLLPLSYTTSPNRESFNEIDREADPDRLEVKFQFSAKFKIADDVLFDRADLYFGYTQRSWWQAYNADASSPFRETNYEPEVFADFENDWSLLGWTNINNRVSLNHQSNGRSGSLSRSWNRLILTSTFINDDWAVSLSPYWRLPETEGEDDNPDIEDYLGYADVTVARRLFDDHEASLLWRGNPDQGHMGAQLDYSWPLFGKIRGHVQFYQGYGESLIDYDRSTQRVSLGFSLNPLFSTGTFSR</sequence>
<keyword evidence="10 18" id="KW-0479">Metal-binding</keyword>
<evidence type="ECO:0000256" key="1">
    <source>
        <dbReference type="ARBA" id="ARBA00000111"/>
    </source>
</evidence>
<evidence type="ECO:0000256" key="4">
    <source>
        <dbReference type="ARBA" id="ARBA00011702"/>
    </source>
</evidence>
<evidence type="ECO:0000256" key="17">
    <source>
        <dbReference type="ARBA" id="ARBA00023237"/>
    </source>
</evidence>
<dbReference type="PANTHER" id="PTHR40457">
    <property type="entry name" value="PHOSPHOLIPASE A1"/>
    <property type="match status" value="1"/>
</dbReference>
<organism evidence="20 21">
    <name type="scientific">Halomonas halophila</name>
    <dbReference type="NCBI Taxonomy" id="29573"/>
    <lineage>
        <taxon>Bacteria</taxon>
        <taxon>Pseudomonadati</taxon>
        <taxon>Pseudomonadota</taxon>
        <taxon>Gammaproteobacteria</taxon>
        <taxon>Oceanospirillales</taxon>
        <taxon>Halomonadaceae</taxon>
        <taxon>Halomonas</taxon>
    </lineage>
</organism>
<dbReference type="Proteomes" id="UP000321121">
    <property type="component" value="Unassembled WGS sequence"/>
</dbReference>
<evidence type="ECO:0000256" key="3">
    <source>
        <dbReference type="ARBA" id="ARBA00010525"/>
    </source>
</evidence>
<evidence type="ECO:0000313" key="20">
    <source>
        <dbReference type="EMBL" id="GEK73898.1"/>
    </source>
</evidence>
<evidence type="ECO:0000256" key="2">
    <source>
        <dbReference type="ARBA" id="ARBA00001604"/>
    </source>
</evidence>
<dbReference type="SUPFAM" id="SSF56931">
    <property type="entry name" value="Outer membrane phospholipase A (OMPLA)"/>
    <property type="match status" value="1"/>
</dbReference>
<comment type="cofactor">
    <cofactor evidence="18">
        <name>Ca(2+)</name>
        <dbReference type="ChEBI" id="CHEBI:29108"/>
    </cofactor>
    <text evidence="18">Binds 1 Ca(2+) ion per monomer. In the dimeric form the Ca(2+) is bound by different amino acids with binding of each Ca(2+) shared with ligands coming from each monomer. The Ca(2+) ion may have a role in catalysis.</text>
</comment>
<evidence type="ECO:0000256" key="11">
    <source>
        <dbReference type="ARBA" id="ARBA00022729"/>
    </source>
</evidence>